<name>A0A1I0CHP0_9ACTN</name>
<dbReference type="GO" id="GO:0004512">
    <property type="term" value="F:inositol-3-phosphate synthase activity"/>
    <property type="evidence" value="ECO:0007669"/>
    <property type="project" value="TreeGrafter"/>
</dbReference>
<evidence type="ECO:0000313" key="2">
    <source>
        <dbReference type="EMBL" id="SET19039.1"/>
    </source>
</evidence>
<proteinExistence type="predicted"/>
<dbReference type="Pfam" id="PF01658">
    <property type="entry name" value="Inos-1-P_synth"/>
    <property type="match status" value="1"/>
</dbReference>
<dbReference type="EMBL" id="FOHX01000002">
    <property type="protein sequence ID" value="SET19039.1"/>
    <property type="molecule type" value="Genomic_DNA"/>
</dbReference>
<dbReference type="InterPro" id="IPR052199">
    <property type="entry name" value="MIPS"/>
</dbReference>
<dbReference type="SUPFAM" id="SSF51735">
    <property type="entry name" value="NAD(P)-binding Rossmann-fold domains"/>
    <property type="match status" value="1"/>
</dbReference>
<dbReference type="Gene3D" id="3.30.360.10">
    <property type="entry name" value="Dihydrodipicolinate Reductase, domain 2"/>
    <property type="match status" value="1"/>
</dbReference>
<reference evidence="2 3" key="1">
    <citation type="submission" date="2016-10" db="EMBL/GenBank/DDBJ databases">
        <authorList>
            <person name="de Groot N.N."/>
        </authorList>
    </citation>
    <scope>NUCLEOTIDE SEQUENCE [LARGE SCALE GENOMIC DNA]</scope>
    <source>
        <strain evidence="2 3">CGMCC 4.5598</strain>
    </source>
</reference>
<sequence length="328" mass="33258">MSPNVPTVNVALVGVGNCASSLVQGVEHYRDGDAPGLPNPVCAGYAVSQVRFTAAFDVNPAKIGRDLSEAVFAPPNNARRFADVPHLGVPVVDGVLADGVGPGSAGLVEPRGAATAGQVAAHLAATGSHVVLNFLPTGAQRATEIYAQAAIEAGCAFVNCMPAVLARSPEWRSRFAAAGLPLIGDDLKSSFGATLLHRALVDALTSNGVRLSGGHQLLGGGNMDFVNLTDGDRLASKRATKSAGAGAGSLHVGASYVPFLEDRKVAYIRLDGEGFGGSPVEVELRMVVEDSPSAAGNALDAVRHAKAALDQGVGGLLGEPSAALMKAV</sequence>
<dbReference type="Proteomes" id="UP000199361">
    <property type="component" value="Unassembled WGS sequence"/>
</dbReference>
<dbReference type="GO" id="GO:0006021">
    <property type="term" value="P:inositol biosynthetic process"/>
    <property type="evidence" value="ECO:0007669"/>
    <property type="project" value="TreeGrafter"/>
</dbReference>
<dbReference type="STRING" id="568860.SAMN05421811_102323"/>
<evidence type="ECO:0000313" key="3">
    <source>
        <dbReference type="Proteomes" id="UP000199361"/>
    </source>
</evidence>
<evidence type="ECO:0000259" key="1">
    <source>
        <dbReference type="Pfam" id="PF01658"/>
    </source>
</evidence>
<dbReference type="InterPro" id="IPR036291">
    <property type="entry name" value="NAD(P)-bd_dom_sf"/>
</dbReference>
<dbReference type="PANTHER" id="PTHR43125:SF1">
    <property type="entry name" value="INOSITOL-3-PHOSPHATE SYNTHASE"/>
    <property type="match status" value="1"/>
</dbReference>
<dbReference type="InterPro" id="IPR013021">
    <property type="entry name" value="Myo-inos-1-P_Synthase_GAPDH"/>
</dbReference>
<keyword evidence="3" id="KW-1185">Reference proteome</keyword>
<dbReference type="AlphaFoldDB" id="A0A1I0CHP0"/>
<dbReference type="PANTHER" id="PTHR43125">
    <property type="entry name" value="INOSITOL-3-PHOSPHATE SYNTHASE"/>
    <property type="match status" value="1"/>
</dbReference>
<protein>
    <submittedName>
        <fullName evidence="2">Myo-inositol-1-phosphate synthase</fullName>
    </submittedName>
</protein>
<gene>
    <name evidence="2" type="ORF">SAMN05421811_102323</name>
</gene>
<organism evidence="2 3">
    <name type="scientific">Nonomuraea wenchangensis</name>
    <dbReference type="NCBI Taxonomy" id="568860"/>
    <lineage>
        <taxon>Bacteria</taxon>
        <taxon>Bacillati</taxon>
        <taxon>Actinomycetota</taxon>
        <taxon>Actinomycetes</taxon>
        <taxon>Streptosporangiales</taxon>
        <taxon>Streptosporangiaceae</taxon>
        <taxon>Nonomuraea</taxon>
    </lineage>
</organism>
<dbReference type="SUPFAM" id="SSF55347">
    <property type="entry name" value="Glyceraldehyde-3-phosphate dehydrogenase-like, C-terminal domain"/>
    <property type="match status" value="1"/>
</dbReference>
<feature type="domain" description="Myo-inositol-1-phosphate synthase GAPDH-like" evidence="1">
    <location>
        <begin position="192"/>
        <end position="291"/>
    </location>
</feature>
<accession>A0A1I0CHP0</accession>
<dbReference type="Gene3D" id="3.40.50.720">
    <property type="entry name" value="NAD(P)-binding Rossmann-like Domain"/>
    <property type="match status" value="1"/>
</dbReference>